<dbReference type="EMBL" id="PECH01000010">
    <property type="protein sequence ID" value="TDZ77379.1"/>
    <property type="molecule type" value="Genomic_DNA"/>
</dbReference>
<proteinExistence type="predicted"/>
<gene>
    <name evidence="2" type="ORF">DE4585_04773</name>
</gene>
<dbReference type="InterPro" id="IPR041657">
    <property type="entry name" value="HTH_17"/>
</dbReference>
<dbReference type="SUPFAM" id="SSF46955">
    <property type="entry name" value="Putative DNA-binding domain"/>
    <property type="match status" value="1"/>
</dbReference>
<reference evidence="2 3" key="1">
    <citation type="journal article" date="2019" name="Sci. Rep.">
        <title>Extended insight into the Mycobacterium chelonae-abscessus complex through whole genome sequencing of Mycobacterium salmoniphilum outbreak and Mycobacterium salmoniphilum-like strains.</title>
        <authorList>
            <person name="Behra P.R.K."/>
            <person name="Das S."/>
            <person name="Pettersson B.M.F."/>
            <person name="Shirreff L."/>
            <person name="DuCote T."/>
            <person name="Jacobsson K.G."/>
            <person name="Ennis D.G."/>
            <person name="Kirsebom L.A."/>
        </authorList>
    </citation>
    <scope>NUCLEOTIDE SEQUENCE [LARGE SCALE GENOMIC DNA]</scope>
    <source>
        <strain evidence="2 3">DE 4585</strain>
    </source>
</reference>
<organism evidence="2 3">
    <name type="scientific">Mycobacteroides salmoniphilum</name>
    <dbReference type="NCBI Taxonomy" id="404941"/>
    <lineage>
        <taxon>Bacteria</taxon>
        <taxon>Bacillati</taxon>
        <taxon>Actinomycetota</taxon>
        <taxon>Actinomycetes</taxon>
        <taxon>Mycobacteriales</taxon>
        <taxon>Mycobacteriaceae</taxon>
        <taxon>Mycobacteroides</taxon>
    </lineage>
</organism>
<dbReference type="Pfam" id="PF12728">
    <property type="entry name" value="HTH_17"/>
    <property type="match status" value="1"/>
</dbReference>
<dbReference type="GO" id="GO:0003677">
    <property type="term" value="F:DNA binding"/>
    <property type="evidence" value="ECO:0007669"/>
    <property type="project" value="InterPro"/>
</dbReference>
<dbReference type="Proteomes" id="UP000295117">
    <property type="component" value="Unassembled WGS sequence"/>
</dbReference>
<evidence type="ECO:0000313" key="2">
    <source>
        <dbReference type="EMBL" id="TDZ77379.1"/>
    </source>
</evidence>
<evidence type="ECO:0000259" key="1">
    <source>
        <dbReference type="Pfam" id="PF12728"/>
    </source>
</evidence>
<accession>A0A4R8RTM6</accession>
<name>A0A4R8RTM6_9MYCO</name>
<comment type="caution">
    <text evidence="2">The sequence shown here is derived from an EMBL/GenBank/DDBJ whole genome shotgun (WGS) entry which is preliminary data.</text>
</comment>
<dbReference type="RefSeq" id="WP_134073964.1">
    <property type="nucleotide sequence ID" value="NZ_PECH01000010.1"/>
</dbReference>
<protein>
    <submittedName>
        <fullName evidence="2">Helix-turn-helix domain protein</fullName>
    </submittedName>
</protein>
<dbReference type="AlphaFoldDB" id="A0A4R8RTM6"/>
<sequence>MTTTTLEDQLLSRPVAARKLGCTVPTVQRMIDRGEIPGFRIGGRVMLWESHIREYVERCRIVPTAP</sequence>
<evidence type="ECO:0000313" key="3">
    <source>
        <dbReference type="Proteomes" id="UP000295117"/>
    </source>
</evidence>
<feature type="domain" description="Helix-turn-helix" evidence="1">
    <location>
        <begin position="11"/>
        <end position="60"/>
    </location>
</feature>
<dbReference type="NCBIfam" id="TIGR01764">
    <property type="entry name" value="excise"/>
    <property type="match status" value="1"/>
</dbReference>
<dbReference type="InterPro" id="IPR009061">
    <property type="entry name" value="DNA-bd_dom_put_sf"/>
</dbReference>
<dbReference type="InterPro" id="IPR010093">
    <property type="entry name" value="SinI_DNA-bd"/>
</dbReference>